<gene>
    <name evidence="2" type="ORF">EJO69_02385</name>
</gene>
<evidence type="ECO:0000256" key="1">
    <source>
        <dbReference type="SAM" id="Phobius"/>
    </source>
</evidence>
<organism evidence="2 3">
    <name type="scientific">Flaviflexus salsibiostraticola</name>
    <dbReference type="NCBI Taxonomy" id="1282737"/>
    <lineage>
        <taxon>Bacteria</taxon>
        <taxon>Bacillati</taxon>
        <taxon>Actinomycetota</taxon>
        <taxon>Actinomycetes</taxon>
        <taxon>Actinomycetales</taxon>
        <taxon>Actinomycetaceae</taxon>
        <taxon>Flaviflexus</taxon>
    </lineage>
</organism>
<evidence type="ECO:0000313" key="2">
    <source>
        <dbReference type="EMBL" id="AZN29276.1"/>
    </source>
</evidence>
<name>A0A3S8Z7H6_9ACTO</name>
<keyword evidence="1" id="KW-1133">Transmembrane helix</keyword>
<reference evidence="2 3" key="1">
    <citation type="submission" date="2018-12" db="EMBL/GenBank/DDBJ databases">
        <title>Complete genome sequence of Flaviflexus salsibiostraticola KCTC 33148.</title>
        <authorList>
            <person name="Bae J.-W."/>
        </authorList>
    </citation>
    <scope>NUCLEOTIDE SEQUENCE [LARGE SCALE GENOMIC DNA]</scope>
    <source>
        <strain evidence="2 3">KCTC 33148</strain>
    </source>
</reference>
<dbReference type="OrthoDB" id="4410230at2"/>
<evidence type="ECO:0008006" key="4">
    <source>
        <dbReference type="Google" id="ProtNLM"/>
    </source>
</evidence>
<feature type="transmembrane region" description="Helical" evidence="1">
    <location>
        <begin position="17"/>
        <end position="36"/>
    </location>
</feature>
<accession>A0A3S8Z7H6</accession>
<keyword evidence="1" id="KW-0812">Transmembrane</keyword>
<dbReference type="Proteomes" id="UP000270021">
    <property type="component" value="Chromosome"/>
</dbReference>
<dbReference type="RefSeq" id="WP_126038731.1">
    <property type="nucleotide sequence ID" value="NZ_CP034438.1"/>
</dbReference>
<evidence type="ECO:0000313" key="3">
    <source>
        <dbReference type="Proteomes" id="UP000270021"/>
    </source>
</evidence>
<keyword evidence="3" id="KW-1185">Reference proteome</keyword>
<dbReference type="EMBL" id="CP034438">
    <property type="protein sequence ID" value="AZN29276.1"/>
    <property type="molecule type" value="Genomic_DNA"/>
</dbReference>
<proteinExistence type="predicted"/>
<sequence>MVDTSTQGRTRQDRRPLRLWPIGVAAVAALAVGMLLPNPFPTLFGTQEQTNHSLVVNSLERNEEIVLLGLGIQGIAEERVSRTVFGRNVPGSGRVLFLQYNFQAKLGINGEEVEIEQRGGDGLHITVPEFIFIGHDDITFKTALEDNGALSWVSPDIDEPEVINQILNEQNVDTHVNANRDLLEDQAEAFYTGIVTAVDPDIRVTFEFAEGDPTL</sequence>
<dbReference type="AlphaFoldDB" id="A0A3S8Z7H6"/>
<protein>
    <recommendedName>
        <fullName evidence="4">DUF4230 domain-containing protein</fullName>
    </recommendedName>
</protein>
<keyword evidence="1" id="KW-0472">Membrane</keyword>
<dbReference type="KEGG" id="fsl:EJO69_02385"/>